<feature type="compositionally biased region" description="Low complexity" evidence="1">
    <location>
        <begin position="42"/>
        <end position="104"/>
    </location>
</feature>
<accession>A0AB39QML9</accession>
<dbReference type="RefSeq" id="WP_369223553.1">
    <property type="nucleotide sequence ID" value="NZ_CP163441.1"/>
</dbReference>
<keyword evidence="2" id="KW-1133">Transmembrane helix</keyword>
<dbReference type="AlphaFoldDB" id="A0AB39QML9"/>
<evidence type="ECO:0000313" key="3">
    <source>
        <dbReference type="EMBL" id="XDQ44698.1"/>
    </source>
</evidence>
<evidence type="ECO:0000256" key="2">
    <source>
        <dbReference type="SAM" id="Phobius"/>
    </source>
</evidence>
<feature type="compositionally biased region" description="Polar residues" evidence="1">
    <location>
        <begin position="1"/>
        <end position="10"/>
    </location>
</feature>
<protein>
    <submittedName>
        <fullName evidence="3">Uncharacterized protein</fullName>
    </submittedName>
</protein>
<keyword evidence="2" id="KW-0472">Membrane</keyword>
<evidence type="ECO:0000256" key="1">
    <source>
        <dbReference type="SAM" id="MobiDB-lite"/>
    </source>
</evidence>
<proteinExistence type="predicted"/>
<sequence length="390" mass="40230">MSENPQTTENPEPTPAEPTPAEPTPAEPTPAEPTPAEPPAAEPASAAPTPVESAPAEPVAVEPASAAPTVVESAPAEPVAVEPASAAPTVVESAPAEPLAVEPTPAAPTPAVPAAVDLAVPAAVDLAVPAAVDSDPAVPVDPAPKRPRDPRRVVALVASGVLAVAVLAAGAVTVVTVHNADRDPGAPVWRLPKAGEETKAAAATGLQGMLLPYKADTYGRGPDMAEFGSDAALTGAQATLLRKESIKNLPRSQRRELERRIDRDPVKGMAMRSYVSTDTALGAPYTMEIVLARMGNQRTVRSMAGAQKELFDVLKVFRKGPEIEGYKNSTACFLTPADKDVKLDTMFCSGYVGDILVTATATAAKPLDKQSAADMLRAQLDRIKEPGAAV</sequence>
<feature type="region of interest" description="Disordered" evidence="1">
    <location>
        <begin position="1"/>
        <end position="105"/>
    </location>
</feature>
<feature type="compositionally biased region" description="Pro residues" evidence="1">
    <location>
        <begin position="12"/>
        <end position="41"/>
    </location>
</feature>
<organism evidence="3">
    <name type="scientific">Streptomyces sp. R39</name>
    <dbReference type="NCBI Taxonomy" id="3238631"/>
    <lineage>
        <taxon>Bacteria</taxon>
        <taxon>Bacillati</taxon>
        <taxon>Actinomycetota</taxon>
        <taxon>Actinomycetes</taxon>
        <taxon>Kitasatosporales</taxon>
        <taxon>Streptomycetaceae</taxon>
        <taxon>Streptomyces</taxon>
    </lineage>
</organism>
<feature type="transmembrane region" description="Helical" evidence="2">
    <location>
        <begin position="153"/>
        <end position="177"/>
    </location>
</feature>
<reference evidence="3" key="1">
    <citation type="submission" date="2024-07" db="EMBL/GenBank/DDBJ databases">
        <authorList>
            <person name="Yu S.T."/>
        </authorList>
    </citation>
    <scope>NUCLEOTIDE SEQUENCE</scope>
    <source>
        <strain evidence="3">R39</strain>
    </source>
</reference>
<gene>
    <name evidence="3" type="ORF">AB5J52_21840</name>
</gene>
<keyword evidence="2" id="KW-0812">Transmembrane</keyword>
<dbReference type="EMBL" id="CP163441">
    <property type="protein sequence ID" value="XDQ44698.1"/>
    <property type="molecule type" value="Genomic_DNA"/>
</dbReference>
<name>A0AB39QML9_9ACTN</name>